<protein>
    <submittedName>
        <fullName evidence="2">Uncharacterized protein</fullName>
    </submittedName>
</protein>
<feature type="non-terminal residue" evidence="2">
    <location>
        <position position="1"/>
    </location>
</feature>
<accession>A0A371GAU9</accession>
<gene>
    <name evidence="2" type="ORF">CR513_30837</name>
</gene>
<evidence type="ECO:0000313" key="2">
    <source>
        <dbReference type="EMBL" id="RDX87661.1"/>
    </source>
</evidence>
<organism evidence="2 3">
    <name type="scientific">Mucuna pruriens</name>
    <name type="common">Velvet bean</name>
    <name type="synonym">Dolichos pruriens</name>
    <dbReference type="NCBI Taxonomy" id="157652"/>
    <lineage>
        <taxon>Eukaryota</taxon>
        <taxon>Viridiplantae</taxon>
        <taxon>Streptophyta</taxon>
        <taxon>Embryophyta</taxon>
        <taxon>Tracheophyta</taxon>
        <taxon>Spermatophyta</taxon>
        <taxon>Magnoliopsida</taxon>
        <taxon>eudicotyledons</taxon>
        <taxon>Gunneridae</taxon>
        <taxon>Pentapetalae</taxon>
        <taxon>rosids</taxon>
        <taxon>fabids</taxon>
        <taxon>Fabales</taxon>
        <taxon>Fabaceae</taxon>
        <taxon>Papilionoideae</taxon>
        <taxon>50 kb inversion clade</taxon>
        <taxon>NPAAA clade</taxon>
        <taxon>indigoferoid/millettioid clade</taxon>
        <taxon>Phaseoleae</taxon>
        <taxon>Mucuna</taxon>
    </lineage>
</organism>
<dbReference type="Proteomes" id="UP000257109">
    <property type="component" value="Unassembled WGS sequence"/>
</dbReference>
<sequence>MLSFINAIAEKKFFLPQRHKKCNQHGHVICKCKDKTVIYFSCKKQGCSGKYHPNPKREPNSRDQSLQTNQGKKFLREDVQVYVTLVSTKAEKEVVVDWSYVFHRFCTLYKTLATTSYRMPPLELVELKRQLEKLLEK</sequence>
<comment type="caution">
    <text evidence="2">The sequence shown here is derived from an EMBL/GenBank/DDBJ whole genome shotgun (WGS) entry which is preliminary data.</text>
</comment>
<dbReference type="AlphaFoldDB" id="A0A371GAU9"/>
<proteinExistence type="predicted"/>
<evidence type="ECO:0000256" key="1">
    <source>
        <dbReference type="SAM" id="MobiDB-lite"/>
    </source>
</evidence>
<name>A0A371GAU9_MUCPR</name>
<evidence type="ECO:0000313" key="3">
    <source>
        <dbReference type="Proteomes" id="UP000257109"/>
    </source>
</evidence>
<reference evidence="2" key="1">
    <citation type="submission" date="2018-05" db="EMBL/GenBank/DDBJ databases">
        <title>Draft genome of Mucuna pruriens seed.</title>
        <authorList>
            <person name="Nnadi N.E."/>
            <person name="Vos R."/>
            <person name="Hasami M.H."/>
            <person name="Devisetty U.K."/>
            <person name="Aguiy J.C."/>
        </authorList>
    </citation>
    <scope>NUCLEOTIDE SEQUENCE [LARGE SCALE GENOMIC DNA]</scope>
    <source>
        <strain evidence="2">JCA_2017</strain>
    </source>
</reference>
<keyword evidence="3" id="KW-1185">Reference proteome</keyword>
<dbReference type="EMBL" id="QJKJ01006162">
    <property type="protein sequence ID" value="RDX87661.1"/>
    <property type="molecule type" value="Genomic_DNA"/>
</dbReference>
<feature type="region of interest" description="Disordered" evidence="1">
    <location>
        <begin position="51"/>
        <end position="70"/>
    </location>
</feature>